<dbReference type="Gene3D" id="3.30.1150.10">
    <property type="match status" value="1"/>
</dbReference>
<dbReference type="SUPFAM" id="SSF74653">
    <property type="entry name" value="TolA/TonB C-terminal domain"/>
    <property type="match status" value="1"/>
</dbReference>
<evidence type="ECO:0000256" key="2">
    <source>
        <dbReference type="ARBA" id="ARBA00022692"/>
    </source>
</evidence>
<evidence type="ECO:0000313" key="6">
    <source>
        <dbReference type="EMBL" id="OHT17736.1"/>
    </source>
</evidence>
<feature type="domain" description="TonB C-terminal" evidence="5">
    <location>
        <begin position="1"/>
        <end position="73"/>
    </location>
</feature>
<evidence type="ECO:0000256" key="4">
    <source>
        <dbReference type="ARBA" id="ARBA00023136"/>
    </source>
</evidence>
<dbReference type="Proteomes" id="UP000179467">
    <property type="component" value="Unassembled WGS sequence"/>
</dbReference>
<dbReference type="InterPro" id="IPR006260">
    <property type="entry name" value="TonB/TolA_C"/>
</dbReference>
<keyword evidence="4" id="KW-0472">Membrane</keyword>
<dbReference type="InterPro" id="IPR037682">
    <property type="entry name" value="TonB_C"/>
</dbReference>
<evidence type="ECO:0000256" key="1">
    <source>
        <dbReference type="ARBA" id="ARBA00004167"/>
    </source>
</evidence>
<gene>
    <name evidence="6" type="ORF">BHE75_04645</name>
</gene>
<protein>
    <submittedName>
        <fullName evidence="6">Gram-negative bacterial tonB protein</fullName>
    </submittedName>
</protein>
<dbReference type="NCBIfam" id="TIGR01352">
    <property type="entry name" value="tonB_Cterm"/>
    <property type="match status" value="1"/>
</dbReference>
<dbReference type="EMBL" id="MIPT01000004">
    <property type="protein sequence ID" value="OHT17736.1"/>
    <property type="molecule type" value="Genomic_DNA"/>
</dbReference>
<reference evidence="6 7" key="1">
    <citation type="submission" date="2016-09" db="EMBL/GenBank/DDBJ databases">
        <title>Metabolic pathway, cell adaptation mechanisms and a novel monoxygenase revealed through proteogenomic-transcription analysis of a Sphingomonas haloaromaticamans strain degrading the fungicide ortho-phenylphenol.</title>
        <authorList>
            <person name="Perruchon C."/>
            <person name="Papadopoulou E.S."/>
            <person name="Rousidou C."/>
            <person name="Vasileiadis S."/>
            <person name="Tanou G."/>
            <person name="Amoutzias G."/>
            <person name="Molassiotis A."/>
            <person name="Karpouzas D.G."/>
        </authorList>
    </citation>
    <scope>NUCLEOTIDE SEQUENCE [LARGE SCALE GENOMIC DNA]</scope>
    <source>
        <strain evidence="6 7">P3</strain>
    </source>
</reference>
<evidence type="ECO:0000313" key="7">
    <source>
        <dbReference type="Proteomes" id="UP000179467"/>
    </source>
</evidence>
<organism evidence="6 7">
    <name type="scientific">Edaphosphingomonas haloaromaticamans</name>
    <dbReference type="NCBI Taxonomy" id="653954"/>
    <lineage>
        <taxon>Bacteria</taxon>
        <taxon>Pseudomonadati</taxon>
        <taxon>Pseudomonadota</taxon>
        <taxon>Alphaproteobacteria</taxon>
        <taxon>Sphingomonadales</taxon>
        <taxon>Rhizorhabdaceae</taxon>
        <taxon>Edaphosphingomonas</taxon>
    </lineage>
</organism>
<accession>A0A1S1H7S1</accession>
<dbReference type="AlphaFoldDB" id="A0A1S1H7S1"/>
<dbReference type="PROSITE" id="PS52015">
    <property type="entry name" value="TONB_CTD"/>
    <property type="match status" value="1"/>
</dbReference>
<dbReference type="GO" id="GO:0055085">
    <property type="term" value="P:transmembrane transport"/>
    <property type="evidence" value="ECO:0007669"/>
    <property type="project" value="InterPro"/>
</dbReference>
<evidence type="ECO:0000259" key="5">
    <source>
        <dbReference type="PROSITE" id="PS52015"/>
    </source>
</evidence>
<evidence type="ECO:0000256" key="3">
    <source>
        <dbReference type="ARBA" id="ARBA00022989"/>
    </source>
</evidence>
<comment type="caution">
    <text evidence="6">The sequence shown here is derived from an EMBL/GenBank/DDBJ whole genome shotgun (WGS) entry which is preliminary data.</text>
</comment>
<name>A0A1S1H7S1_9SPHN</name>
<dbReference type="Pfam" id="PF03544">
    <property type="entry name" value="TonB_C"/>
    <property type="match status" value="1"/>
</dbReference>
<comment type="subcellular location">
    <subcellularLocation>
        <location evidence="1">Membrane</location>
        <topology evidence="1">Single-pass membrane protein</topology>
    </subcellularLocation>
</comment>
<proteinExistence type="predicted"/>
<sequence>MARQEIEGVVVVRVLIGADGRVKAVEQVSTTDPAFFEATKRQALRAWRFRPATRDGVAVESWRTMRVKFEMQA</sequence>
<keyword evidence="2" id="KW-0812">Transmembrane</keyword>
<keyword evidence="7" id="KW-1185">Reference proteome</keyword>
<dbReference type="GO" id="GO:0016020">
    <property type="term" value="C:membrane"/>
    <property type="evidence" value="ECO:0007669"/>
    <property type="project" value="UniProtKB-SubCell"/>
</dbReference>
<keyword evidence="3" id="KW-1133">Transmembrane helix</keyword>